<dbReference type="SUPFAM" id="SSF51735">
    <property type="entry name" value="NAD(P)-binding Rossmann-fold domains"/>
    <property type="match status" value="1"/>
</dbReference>
<dbReference type="EMBL" id="QBML01000013">
    <property type="protein sequence ID" value="PZO40827.1"/>
    <property type="molecule type" value="Genomic_DNA"/>
</dbReference>
<sequence length="225" mass="23818">MQNIFLAGSSRGVGREIAKLLLENEPPSVNLKVLLRNPTYAVELEALGAEVVFGDALNPAELEVAILQGKAINVVVTTMGGLPSDRGERADCEGNKNLIDIAVSAGVKKFILVSSIGSGNSVIALAPQVLLTLGAILKEKEKAEQHLVASGLNYTIIRPGGLKSKAATGNAVLTEDPNISGIIHRADVASLVCQCLSSDKANNKVFSAIDRNMLFKPVEFEKFEL</sequence>
<evidence type="ECO:0000259" key="1">
    <source>
        <dbReference type="Pfam" id="PF13460"/>
    </source>
</evidence>
<dbReference type="Gene3D" id="3.40.50.720">
    <property type="entry name" value="NAD(P)-binding Rossmann-like Domain"/>
    <property type="match status" value="1"/>
</dbReference>
<evidence type="ECO:0000313" key="2">
    <source>
        <dbReference type="EMBL" id="PZO40827.1"/>
    </source>
</evidence>
<reference evidence="2 3" key="1">
    <citation type="submission" date="2018-04" db="EMBL/GenBank/DDBJ databases">
        <authorList>
            <person name="Go L.Y."/>
            <person name="Mitchell J.A."/>
        </authorList>
    </citation>
    <scope>NUCLEOTIDE SEQUENCE [LARGE SCALE GENOMIC DNA]</scope>
    <source>
        <strain evidence="2">ULC066bin1</strain>
    </source>
</reference>
<dbReference type="AlphaFoldDB" id="A0A2W4WCA9"/>
<dbReference type="CDD" id="cd05243">
    <property type="entry name" value="SDR_a5"/>
    <property type="match status" value="1"/>
</dbReference>
<reference evidence="2 3" key="2">
    <citation type="submission" date="2018-06" db="EMBL/GenBank/DDBJ databases">
        <title>Metagenomic assembly of (sub)arctic Cyanobacteria and their associated microbiome from non-axenic cultures.</title>
        <authorList>
            <person name="Baurain D."/>
        </authorList>
    </citation>
    <scope>NUCLEOTIDE SEQUENCE [LARGE SCALE GENOMIC DNA]</scope>
    <source>
        <strain evidence="2">ULC066bin1</strain>
    </source>
</reference>
<proteinExistence type="predicted"/>
<protein>
    <submittedName>
        <fullName evidence="2">NAD(P)-dependent oxidoreductase</fullName>
    </submittedName>
</protein>
<evidence type="ECO:0000313" key="3">
    <source>
        <dbReference type="Proteomes" id="UP000249467"/>
    </source>
</evidence>
<accession>A0A2W4WCA9</accession>
<dbReference type="Pfam" id="PF13460">
    <property type="entry name" value="NAD_binding_10"/>
    <property type="match status" value="1"/>
</dbReference>
<feature type="domain" description="NAD(P)-binding" evidence="1">
    <location>
        <begin position="8"/>
        <end position="198"/>
    </location>
</feature>
<dbReference type="PANTHER" id="PTHR15020">
    <property type="entry name" value="FLAVIN REDUCTASE-RELATED"/>
    <property type="match status" value="1"/>
</dbReference>
<dbReference type="InterPro" id="IPR016040">
    <property type="entry name" value="NAD(P)-bd_dom"/>
</dbReference>
<dbReference type="InterPro" id="IPR036291">
    <property type="entry name" value="NAD(P)-bd_dom_sf"/>
</dbReference>
<dbReference type="PANTHER" id="PTHR15020:SF45">
    <property type="entry name" value="NAD(P)-BINDING DOMAIN-CONTAINING PROTEIN"/>
    <property type="match status" value="1"/>
</dbReference>
<gene>
    <name evidence="2" type="ORF">DCF19_10985</name>
</gene>
<organism evidence="2 3">
    <name type="scientific">Pseudanabaena frigida</name>
    <dbReference type="NCBI Taxonomy" id="945775"/>
    <lineage>
        <taxon>Bacteria</taxon>
        <taxon>Bacillati</taxon>
        <taxon>Cyanobacteriota</taxon>
        <taxon>Cyanophyceae</taxon>
        <taxon>Pseudanabaenales</taxon>
        <taxon>Pseudanabaenaceae</taxon>
        <taxon>Pseudanabaena</taxon>
    </lineage>
</organism>
<comment type="caution">
    <text evidence="2">The sequence shown here is derived from an EMBL/GenBank/DDBJ whole genome shotgun (WGS) entry which is preliminary data.</text>
</comment>
<dbReference type="Proteomes" id="UP000249467">
    <property type="component" value="Unassembled WGS sequence"/>
</dbReference>
<name>A0A2W4WCA9_9CYAN</name>